<keyword evidence="10" id="KW-1185">Reference proteome</keyword>
<evidence type="ECO:0000256" key="5">
    <source>
        <dbReference type="ARBA" id="ARBA00023159"/>
    </source>
</evidence>
<dbReference type="AlphaFoldDB" id="A0AAV4ZYQ4"/>
<sequence length="200" mass="23206">MKTNGERNVGRLWASTSALLAQTYVLMEQDALPPPPLDARAANRARFELELEFVQALANPFYLHTLAQQNTLSQPAFINYLQYLQYWKEKEYARFILYPHALHHLDLLQHAAFRQEIGTEGWRQRLHDMQFEHWRIWRDDPNRIKTQVIGQPVQSNKEEDGTMAEATTSHVQMGQVMDNPPSLVLEPAIRIQIVKYGNGV</sequence>
<evidence type="ECO:0000256" key="4">
    <source>
        <dbReference type="ARBA" id="ARBA00023015"/>
    </source>
</evidence>
<gene>
    <name evidence="9" type="ORF">Clacol_000195</name>
</gene>
<proteinExistence type="inferred from homology"/>
<dbReference type="GO" id="GO:0016592">
    <property type="term" value="C:mediator complex"/>
    <property type="evidence" value="ECO:0007669"/>
    <property type="project" value="InterPro"/>
</dbReference>
<dbReference type="InterPro" id="IPR008831">
    <property type="entry name" value="Mediator_Med31"/>
</dbReference>
<dbReference type="Pfam" id="PF05669">
    <property type="entry name" value="Med31"/>
    <property type="match status" value="1"/>
</dbReference>
<evidence type="ECO:0000256" key="6">
    <source>
        <dbReference type="ARBA" id="ARBA00023163"/>
    </source>
</evidence>
<comment type="subunit">
    <text evidence="8">Component of the Mediator complex.</text>
</comment>
<evidence type="ECO:0000256" key="7">
    <source>
        <dbReference type="ARBA" id="ARBA00023242"/>
    </source>
</evidence>
<keyword evidence="4 8" id="KW-0805">Transcription regulation</keyword>
<accession>A0AAV4ZYQ4</accession>
<dbReference type="GO" id="GO:0006355">
    <property type="term" value="P:regulation of DNA-templated transcription"/>
    <property type="evidence" value="ECO:0007669"/>
    <property type="project" value="InterPro"/>
</dbReference>
<evidence type="ECO:0000256" key="3">
    <source>
        <dbReference type="ARBA" id="ARBA00019660"/>
    </source>
</evidence>
<dbReference type="Proteomes" id="UP001050691">
    <property type="component" value="Unassembled WGS sequence"/>
</dbReference>
<reference evidence="9" key="1">
    <citation type="submission" date="2021-10" db="EMBL/GenBank/DDBJ databases">
        <title>De novo Genome Assembly of Clathrus columnatus (Basidiomycota, Fungi) Using Illumina and Nanopore Sequence Data.</title>
        <authorList>
            <person name="Ogiso-Tanaka E."/>
            <person name="Itagaki H."/>
            <person name="Hosoya T."/>
            <person name="Hosaka K."/>
        </authorList>
    </citation>
    <scope>NUCLEOTIDE SEQUENCE</scope>
    <source>
        <strain evidence="9">MO-923</strain>
    </source>
</reference>
<keyword evidence="7 8" id="KW-0539">Nucleus</keyword>
<keyword evidence="6 8" id="KW-0804">Transcription</keyword>
<dbReference type="EMBL" id="BPWL01000001">
    <property type="protein sequence ID" value="GJJ06008.1"/>
    <property type="molecule type" value="Genomic_DNA"/>
</dbReference>
<organism evidence="9 10">
    <name type="scientific">Clathrus columnatus</name>
    <dbReference type="NCBI Taxonomy" id="1419009"/>
    <lineage>
        <taxon>Eukaryota</taxon>
        <taxon>Fungi</taxon>
        <taxon>Dikarya</taxon>
        <taxon>Basidiomycota</taxon>
        <taxon>Agaricomycotina</taxon>
        <taxon>Agaricomycetes</taxon>
        <taxon>Phallomycetidae</taxon>
        <taxon>Phallales</taxon>
        <taxon>Clathraceae</taxon>
        <taxon>Clathrus</taxon>
    </lineage>
</organism>
<dbReference type="PANTHER" id="PTHR13186">
    <property type="entry name" value="MEDIATOR OF RNA POLYMERASE II TRANSCRIPTION SUBUNIT 31"/>
    <property type="match status" value="1"/>
</dbReference>
<evidence type="ECO:0000313" key="9">
    <source>
        <dbReference type="EMBL" id="GJJ06008.1"/>
    </source>
</evidence>
<evidence type="ECO:0000256" key="8">
    <source>
        <dbReference type="RuleBase" id="RU364129"/>
    </source>
</evidence>
<protein>
    <recommendedName>
        <fullName evidence="3 8">Mediator of RNA polymerase II transcription subunit 31</fullName>
    </recommendedName>
</protein>
<comment type="caution">
    <text evidence="9">The sequence shown here is derived from an EMBL/GenBank/DDBJ whole genome shotgun (WGS) entry which is preliminary data.</text>
</comment>
<dbReference type="InterPro" id="IPR038089">
    <property type="entry name" value="Med31_sf"/>
</dbReference>
<evidence type="ECO:0000313" key="10">
    <source>
        <dbReference type="Proteomes" id="UP001050691"/>
    </source>
</evidence>
<comment type="similarity">
    <text evidence="2 8">Belongs to the Mediator complex subunit 31 family.</text>
</comment>
<dbReference type="GO" id="GO:0003712">
    <property type="term" value="F:transcription coregulator activity"/>
    <property type="evidence" value="ECO:0007669"/>
    <property type="project" value="InterPro"/>
</dbReference>
<keyword evidence="5 8" id="KW-0010">Activator</keyword>
<name>A0AAV4ZYQ4_9AGAM</name>
<comment type="subcellular location">
    <subcellularLocation>
        <location evidence="1 8">Nucleus</location>
    </subcellularLocation>
</comment>
<dbReference type="Gene3D" id="1.10.10.1340">
    <property type="entry name" value="Mediator of RNA polymerase II, submodule Med31 (Soh1)"/>
    <property type="match status" value="1"/>
</dbReference>
<evidence type="ECO:0000256" key="1">
    <source>
        <dbReference type="ARBA" id="ARBA00004123"/>
    </source>
</evidence>
<comment type="function">
    <text evidence="8">Component of the Mediator complex, a coactivator involved in the regulated transcription of nearly all RNA polymerase II-dependent genes. Mediator functions as a bridge to convey information from gene-specific regulatory proteins to the basal RNA polymerase II transcription machinery. Mediator is recruited to promoters by direct interactions with regulatory proteins and serves as a scaffold for the assembly of a functional preinitiation complex with RNA polymerase II and the general transcription factors.</text>
</comment>
<evidence type="ECO:0000256" key="2">
    <source>
        <dbReference type="ARBA" id="ARBA00006378"/>
    </source>
</evidence>